<comment type="caution">
    <text evidence="2">The sequence shown here is derived from an EMBL/GenBank/DDBJ whole genome shotgun (WGS) entry which is preliminary data.</text>
</comment>
<dbReference type="InterPro" id="IPR052716">
    <property type="entry name" value="MOSC_domain"/>
</dbReference>
<accession>A0A537IZE0</accession>
<proteinExistence type="predicted"/>
<protein>
    <recommendedName>
        <fullName evidence="1">MOSC domain-containing protein</fullName>
    </recommendedName>
</protein>
<organism evidence="2 3">
    <name type="scientific">Candidatus Segetimicrobium genomatis</name>
    <dbReference type="NCBI Taxonomy" id="2569760"/>
    <lineage>
        <taxon>Bacteria</taxon>
        <taxon>Bacillati</taxon>
        <taxon>Candidatus Sysuimicrobiota</taxon>
        <taxon>Candidatus Sysuimicrobiia</taxon>
        <taxon>Candidatus Sysuimicrobiales</taxon>
        <taxon>Candidatus Segetimicrobiaceae</taxon>
        <taxon>Candidatus Segetimicrobium</taxon>
    </lineage>
</organism>
<evidence type="ECO:0000313" key="2">
    <source>
        <dbReference type="EMBL" id="TMI76684.1"/>
    </source>
</evidence>
<dbReference type="GO" id="GO:0030170">
    <property type="term" value="F:pyridoxal phosphate binding"/>
    <property type="evidence" value="ECO:0007669"/>
    <property type="project" value="InterPro"/>
</dbReference>
<sequence length="159" mass="16962">MPTSGRVIGLQILVEHRGQTEPVRRAKALVDLGLEGDVHGKKKAGSRRQVLIVDRATLEALGLRPGDLREQITVEFPALETLPSGTLLRVGEVTCELTGPCEPCTHIGQSLGVPDTVAFQQALQGRRGQLARIVAVDGEGFIRVGDPVTLLTSSDLTPV</sequence>
<evidence type="ECO:0000313" key="3">
    <source>
        <dbReference type="Proteomes" id="UP000318834"/>
    </source>
</evidence>
<reference evidence="2 3" key="1">
    <citation type="journal article" date="2019" name="Nat. Microbiol.">
        <title>Mediterranean grassland soil C-N compound turnover is dependent on rainfall and depth, and is mediated by genomically divergent microorganisms.</title>
        <authorList>
            <person name="Diamond S."/>
            <person name="Andeer P.F."/>
            <person name="Li Z."/>
            <person name="Crits-Christoph A."/>
            <person name="Burstein D."/>
            <person name="Anantharaman K."/>
            <person name="Lane K.R."/>
            <person name="Thomas B.C."/>
            <person name="Pan C."/>
            <person name="Northen T.R."/>
            <person name="Banfield J.F."/>
        </authorList>
    </citation>
    <scope>NUCLEOTIDE SEQUENCE [LARGE SCALE GENOMIC DNA]</scope>
    <source>
        <strain evidence="2">NP_8</strain>
    </source>
</reference>
<gene>
    <name evidence="2" type="ORF">E6H05_03015</name>
</gene>
<dbReference type="Proteomes" id="UP000318834">
    <property type="component" value="Unassembled WGS sequence"/>
</dbReference>
<dbReference type="InterPro" id="IPR011037">
    <property type="entry name" value="Pyrv_Knase-like_insert_dom_sf"/>
</dbReference>
<feature type="domain" description="MOSC" evidence="1">
    <location>
        <begin position="21"/>
        <end position="151"/>
    </location>
</feature>
<dbReference type="InterPro" id="IPR005302">
    <property type="entry name" value="MoCF_Sase_C"/>
</dbReference>
<dbReference type="PANTHER" id="PTHR36930:SF1">
    <property type="entry name" value="MOSC DOMAIN-CONTAINING PROTEIN"/>
    <property type="match status" value="1"/>
</dbReference>
<dbReference type="Pfam" id="PF03473">
    <property type="entry name" value="MOSC"/>
    <property type="match status" value="1"/>
</dbReference>
<dbReference type="Gene3D" id="2.40.33.20">
    <property type="entry name" value="PK beta-barrel domain-like"/>
    <property type="match status" value="1"/>
</dbReference>
<dbReference type="GO" id="GO:0030151">
    <property type="term" value="F:molybdenum ion binding"/>
    <property type="evidence" value="ECO:0007669"/>
    <property type="project" value="InterPro"/>
</dbReference>
<dbReference type="AlphaFoldDB" id="A0A537IZE0"/>
<dbReference type="SUPFAM" id="SSF50800">
    <property type="entry name" value="PK beta-barrel domain-like"/>
    <property type="match status" value="1"/>
</dbReference>
<dbReference type="PROSITE" id="PS51340">
    <property type="entry name" value="MOSC"/>
    <property type="match status" value="1"/>
</dbReference>
<name>A0A537IZE0_9BACT</name>
<dbReference type="PANTHER" id="PTHR36930">
    <property type="entry name" value="METAL-SULFUR CLUSTER BIOSYNTHESIS PROTEINS YUAD-RELATED"/>
    <property type="match status" value="1"/>
</dbReference>
<dbReference type="GO" id="GO:0003824">
    <property type="term" value="F:catalytic activity"/>
    <property type="evidence" value="ECO:0007669"/>
    <property type="project" value="InterPro"/>
</dbReference>
<dbReference type="EMBL" id="VBAP01000014">
    <property type="protein sequence ID" value="TMI76684.1"/>
    <property type="molecule type" value="Genomic_DNA"/>
</dbReference>
<evidence type="ECO:0000259" key="1">
    <source>
        <dbReference type="PROSITE" id="PS51340"/>
    </source>
</evidence>